<reference evidence="11 12" key="1">
    <citation type="journal article" date="2017" name="Genome Announc.">
        <title>Complete Genome Sequences of Two Acetylene-Fermenting Pelobacter acetylenicus Strains.</title>
        <authorList>
            <person name="Sutton J.M."/>
            <person name="Baesman S.M."/>
            <person name="Fierst J.L."/>
            <person name="Poret-Peterson A.T."/>
            <person name="Oremland R.S."/>
            <person name="Dunlap D.S."/>
            <person name="Akob D.M."/>
        </authorList>
    </citation>
    <scope>NUCLEOTIDE SEQUENCE [LARGE SCALE GENOMIC DNA]</scope>
    <source>
        <strain evidence="11 12">SFB93</strain>
    </source>
</reference>
<keyword evidence="3" id="KW-0645">Protease</keyword>
<evidence type="ECO:0000259" key="10">
    <source>
        <dbReference type="SMART" id="SM01264"/>
    </source>
</evidence>
<dbReference type="SUPFAM" id="SSF63411">
    <property type="entry name" value="LuxS/MPP-like metallohydrolase"/>
    <property type="match status" value="4"/>
</dbReference>
<comment type="similarity">
    <text evidence="2 8">Belongs to the peptidase M16 family.</text>
</comment>
<dbReference type="InterPro" id="IPR007863">
    <property type="entry name" value="Peptidase_M16_C"/>
</dbReference>
<keyword evidence="4" id="KW-0479">Metal-binding</keyword>
<dbReference type="InterPro" id="IPR055130">
    <property type="entry name" value="PreP_C"/>
</dbReference>
<feature type="coiled-coil region" evidence="9">
    <location>
        <begin position="475"/>
        <end position="524"/>
    </location>
</feature>
<dbReference type="InterPro" id="IPR011249">
    <property type="entry name" value="Metalloenz_LuxS/M16"/>
</dbReference>
<dbReference type="EMBL" id="CP015519">
    <property type="protein sequence ID" value="APG27726.1"/>
    <property type="molecule type" value="Genomic_DNA"/>
</dbReference>
<dbReference type="PROSITE" id="PS00143">
    <property type="entry name" value="INSULINASE"/>
    <property type="match status" value="1"/>
</dbReference>
<evidence type="ECO:0000256" key="3">
    <source>
        <dbReference type="ARBA" id="ARBA00022670"/>
    </source>
</evidence>
<proteinExistence type="inferred from homology"/>
<dbReference type="Pfam" id="PF05193">
    <property type="entry name" value="Peptidase_M16_C"/>
    <property type="match status" value="1"/>
</dbReference>
<dbReference type="Gene3D" id="3.30.830.10">
    <property type="entry name" value="Metalloenzyme, LuxS/M16 peptidase-like"/>
    <property type="match status" value="4"/>
</dbReference>
<dbReference type="KEGG" id="pef:A7E78_07670"/>
<accession>A0A1L3GP51</accession>
<keyword evidence="9" id="KW-0175">Coiled coil</keyword>
<evidence type="ECO:0000256" key="7">
    <source>
        <dbReference type="ARBA" id="ARBA00023049"/>
    </source>
</evidence>
<sequence length="984" mass="108679">MMDCEWQAGQRRHGFIVTGVTPLAELNLTLVELRHERLGSRMVHLACEDDNNLFGVGFRTTPGDSSGVAHILEHTVLCGSRRYPVRDPFFTMLKRSLNTFMNALTSSDWTLYPFSSQNRKDFYNLMGIYLDAAFFPLLRERDFRQEGHRLEYTEAADASSPLAFKGVVYNEMKGAMADPGSLLHRRLTKALFPTTTYGFNSGGEPEAILDLTHEQLVDFHRSYYHPANAYFFSYGNLPLEEHLAVIEEQVLQRFEPLEVDTAVPDEVRFKAPQRVTEGFPIAEGESLSQRSMVQVAWLTCPLSDSFENLALSLLSQLLLGNPAAPLYKALIESGLGQNLAPGTGYHDDQRETFLAAGLQGTDPEQLDAIEELVLKTLEQTAEEGFSSDRVEAAIHQLELSHREVVGDQYPYALLLLMRMFGPWLHNDDPVSPLLLDANLARLRQELDAGPFFENLIRRQLLDNPHRVTLLLQPDAKLKERQEEDLNNRLQDISSKLSAADRQELVRLGKELQQAQEEEEDLSCLPTLELSDIPATERPVPCQEEQLAGCSLYRFPQPTNGIGYFTTSLVMNDLPADLLPLVPLFGTLLPKIGAAGHSYLQMAERISASTGGVQASGTVICDPNSLEDFQLAFEVRSKALLRNQQAMYEILTDLFTAPDFSDLQRLHTVINQLSVSLENGVPGAGHSYAARSAGAALSSCGRLREEWGGLHLVREVKKLAALQPEQLAEFAGRMQRLAELVLCRSRLRCSVTAEEQAFAVIDAPLQAFLAAIPAGDEPTGKPVELAVGEAAVGWAAAVPVSYVARVFPTVPMTHADAAGLLVLAKLLRACYLHREVREKGGAYGGMATYDAQLGLFSMLSYRDPHLLRTLQVYRDATEWAAAGSFNDEDIREAILAVFGNLDRPVSPAGKGQRGFGYRLQGLSAASRQALRQGILAVDRATLMRLVETYLLSGWDASAVGVVSAEGLLQEANKELGEKGLRLETI</sequence>
<keyword evidence="12" id="KW-1185">Reference proteome</keyword>
<dbReference type="GO" id="GO:0004222">
    <property type="term" value="F:metalloendopeptidase activity"/>
    <property type="evidence" value="ECO:0007669"/>
    <property type="project" value="InterPro"/>
</dbReference>
<dbReference type="RefSeq" id="WP_072283693.1">
    <property type="nucleotide sequence ID" value="NZ_CP015519.1"/>
</dbReference>
<protein>
    <submittedName>
        <fullName evidence="11">Peptidase M16</fullName>
    </submittedName>
</protein>
<evidence type="ECO:0000256" key="6">
    <source>
        <dbReference type="ARBA" id="ARBA00022833"/>
    </source>
</evidence>
<keyword evidence="6" id="KW-0862">Zinc</keyword>
<feature type="domain" description="Peptidase M16C associated" evidence="10">
    <location>
        <begin position="471"/>
        <end position="718"/>
    </location>
</feature>
<dbReference type="PANTHER" id="PTHR43016:SF13">
    <property type="entry name" value="PRESEQUENCE PROTEASE, MITOCHONDRIAL"/>
    <property type="match status" value="1"/>
</dbReference>
<dbReference type="GO" id="GO:0006508">
    <property type="term" value="P:proteolysis"/>
    <property type="evidence" value="ECO:0007669"/>
    <property type="project" value="UniProtKB-KW"/>
</dbReference>
<dbReference type="Proteomes" id="UP000182517">
    <property type="component" value="Chromosome"/>
</dbReference>
<evidence type="ECO:0000256" key="8">
    <source>
        <dbReference type="RuleBase" id="RU004447"/>
    </source>
</evidence>
<keyword evidence="7" id="KW-0482">Metalloprotease</keyword>
<evidence type="ECO:0000256" key="5">
    <source>
        <dbReference type="ARBA" id="ARBA00022801"/>
    </source>
</evidence>
<organism evidence="11 12">
    <name type="scientific">Syntrophotalea acetylenivorans</name>
    <dbReference type="NCBI Taxonomy" id="1842532"/>
    <lineage>
        <taxon>Bacteria</taxon>
        <taxon>Pseudomonadati</taxon>
        <taxon>Thermodesulfobacteriota</taxon>
        <taxon>Desulfuromonadia</taxon>
        <taxon>Desulfuromonadales</taxon>
        <taxon>Syntrophotaleaceae</taxon>
        <taxon>Syntrophotalea</taxon>
    </lineage>
</organism>
<evidence type="ECO:0000313" key="12">
    <source>
        <dbReference type="Proteomes" id="UP000182517"/>
    </source>
</evidence>
<evidence type="ECO:0000256" key="4">
    <source>
        <dbReference type="ARBA" id="ARBA00022723"/>
    </source>
</evidence>
<gene>
    <name evidence="11" type="ORF">A7E78_07670</name>
</gene>
<dbReference type="Pfam" id="PF00675">
    <property type="entry name" value="Peptidase_M16"/>
    <property type="match status" value="1"/>
</dbReference>
<dbReference type="InterPro" id="IPR011765">
    <property type="entry name" value="Pept_M16_N"/>
</dbReference>
<evidence type="ECO:0000256" key="9">
    <source>
        <dbReference type="SAM" id="Coils"/>
    </source>
</evidence>
<dbReference type="InterPro" id="IPR001431">
    <property type="entry name" value="Pept_M16_Zn_BS"/>
</dbReference>
<evidence type="ECO:0000256" key="2">
    <source>
        <dbReference type="ARBA" id="ARBA00007261"/>
    </source>
</evidence>
<dbReference type="OrthoDB" id="9762027at2"/>
<evidence type="ECO:0000313" key="11">
    <source>
        <dbReference type="EMBL" id="APG27726.1"/>
    </source>
</evidence>
<dbReference type="FunFam" id="3.30.830.10:FF:000011">
    <property type="entry name" value="Presequence protease, mitochondrial"/>
    <property type="match status" value="1"/>
</dbReference>
<dbReference type="Pfam" id="PF08367">
    <property type="entry name" value="M16C_assoc"/>
    <property type="match status" value="1"/>
</dbReference>
<keyword evidence="5" id="KW-0378">Hydrolase</keyword>
<dbReference type="Pfam" id="PF22516">
    <property type="entry name" value="PreP_C"/>
    <property type="match status" value="1"/>
</dbReference>
<dbReference type="SMART" id="SM01264">
    <property type="entry name" value="M16C_associated"/>
    <property type="match status" value="1"/>
</dbReference>
<dbReference type="InterPro" id="IPR013578">
    <property type="entry name" value="Peptidase_M16C_assoc"/>
</dbReference>
<evidence type="ECO:0000256" key="1">
    <source>
        <dbReference type="ARBA" id="ARBA00001947"/>
    </source>
</evidence>
<dbReference type="FunFam" id="3.30.830.10:FF:000009">
    <property type="entry name" value="Presequence protease, mitochondrial"/>
    <property type="match status" value="1"/>
</dbReference>
<dbReference type="GO" id="GO:0046872">
    <property type="term" value="F:metal ion binding"/>
    <property type="evidence" value="ECO:0007669"/>
    <property type="project" value="UniProtKB-KW"/>
</dbReference>
<dbReference type="STRING" id="1842532.A7E78_07670"/>
<name>A0A1L3GP51_9BACT</name>
<dbReference type="AlphaFoldDB" id="A0A1L3GP51"/>
<comment type="cofactor">
    <cofactor evidence="1">
        <name>Zn(2+)</name>
        <dbReference type="ChEBI" id="CHEBI:29105"/>
    </cofactor>
</comment>
<dbReference type="PANTHER" id="PTHR43016">
    <property type="entry name" value="PRESEQUENCE PROTEASE"/>
    <property type="match status" value="1"/>
</dbReference>